<dbReference type="GO" id="GO:0042802">
    <property type="term" value="F:identical protein binding"/>
    <property type="evidence" value="ECO:0007669"/>
    <property type="project" value="TreeGrafter"/>
</dbReference>
<dbReference type="NCBIfam" id="NF002325">
    <property type="entry name" value="PRK01278.1"/>
    <property type="match status" value="1"/>
</dbReference>
<dbReference type="Gene3D" id="3.90.1150.10">
    <property type="entry name" value="Aspartate Aminotransferase, domain 1"/>
    <property type="match status" value="1"/>
</dbReference>
<dbReference type="SUPFAM" id="SSF53383">
    <property type="entry name" value="PLP-dependent transferases"/>
    <property type="match status" value="1"/>
</dbReference>
<dbReference type="UniPathway" id="UPA00068">
    <property type="reaction ID" value="UER00109"/>
</dbReference>
<dbReference type="FunFam" id="3.40.640.10:FF:000004">
    <property type="entry name" value="Acetylornithine aminotransferase"/>
    <property type="match status" value="1"/>
</dbReference>
<evidence type="ECO:0000256" key="3">
    <source>
        <dbReference type="ARBA" id="ARBA00022679"/>
    </source>
</evidence>
<feature type="binding site" evidence="5">
    <location>
        <begin position="121"/>
        <end position="122"/>
    </location>
    <ligand>
        <name>pyridoxal 5'-phosphate</name>
        <dbReference type="ChEBI" id="CHEBI:597326"/>
    </ligand>
</feature>
<name>A0A4U1JGG0_9BACT</name>
<feature type="binding site" evidence="5">
    <location>
        <begin position="239"/>
        <end position="242"/>
    </location>
    <ligand>
        <name>pyridoxal 5'-phosphate</name>
        <dbReference type="ChEBI" id="CHEBI:597326"/>
    </ligand>
</feature>
<dbReference type="InterPro" id="IPR015424">
    <property type="entry name" value="PyrdxlP-dep_Trfase"/>
</dbReference>
<comment type="subunit">
    <text evidence="5">Homodimer.</text>
</comment>
<dbReference type="GO" id="GO:0006526">
    <property type="term" value="P:L-arginine biosynthetic process"/>
    <property type="evidence" value="ECO:0007669"/>
    <property type="project" value="UniProtKB-UniRule"/>
</dbReference>
<keyword evidence="4 5" id="KW-0663">Pyridoxal phosphate</keyword>
<dbReference type="HAMAP" id="MF_01107">
    <property type="entry name" value="ArgD_aminotrans_3"/>
    <property type="match status" value="1"/>
</dbReference>
<gene>
    <name evidence="5" type="primary">argD</name>
    <name evidence="6" type="ORF">E8A74_11075</name>
</gene>
<proteinExistence type="inferred from homology"/>
<keyword evidence="1 5" id="KW-0032">Aminotransferase</keyword>
<dbReference type="InterPro" id="IPR005814">
    <property type="entry name" value="Aminotrans_3"/>
</dbReference>
<keyword evidence="5" id="KW-0055">Arginine biosynthesis</keyword>
<feature type="binding site" evidence="5">
    <location>
        <position position="297"/>
    </location>
    <ligand>
        <name>pyridoxal 5'-phosphate</name>
        <dbReference type="ChEBI" id="CHEBI:597326"/>
    </ligand>
</feature>
<dbReference type="PIRSF" id="PIRSF000521">
    <property type="entry name" value="Transaminase_4ab_Lys_Orn"/>
    <property type="match status" value="1"/>
</dbReference>
<evidence type="ECO:0000256" key="4">
    <source>
        <dbReference type="ARBA" id="ARBA00022898"/>
    </source>
</evidence>
<dbReference type="GO" id="GO:0005737">
    <property type="term" value="C:cytoplasm"/>
    <property type="evidence" value="ECO:0007669"/>
    <property type="project" value="UniProtKB-SubCell"/>
</dbReference>
<dbReference type="PROSITE" id="PS00600">
    <property type="entry name" value="AA_TRANSFER_CLASS_3"/>
    <property type="match status" value="1"/>
</dbReference>
<dbReference type="InterPro" id="IPR004636">
    <property type="entry name" value="AcOrn/SuccOrn_fam"/>
</dbReference>
<dbReference type="RefSeq" id="WP_136928931.1">
    <property type="nucleotide sequence ID" value="NZ_SSMQ01000009.1"/>
</dbReference>
<comment type="miscellaneous">
    <text evidence="5">May also have succinyldiaminopimelate aminotransferase activity, thus carrying out the corresponding step in lysine biosynthesis.</text>
</comment>
<dbReference type="EC" id="2.6.1.11" evidence="5"/>
<dbReference type="CDD" id="cd00610">
    <property type="entry name" value="OAT_like"/>
    <property type="match status" value="1"/>
</dbReference>
<evidence type="ECO:0000256" key="1">
    <source>
        <dbReference type="ARBA" id="ARBA00022576"/>
    </source>
</evidence>
<evidence type="ECO:0000256" key="5">
    <source>
        <dbReference type="HAMAP-Rule" id="MF_01107"/>
    </source>
</evidence>
<comment type="caution">
    <text evidence="6">The sequence shown here is derived from an EMBL/GenBank/DDBJ whole genome shotgun (WGS) entry which is preliminary data.</text>
</comment>
<dbReference type="Pfam" id="PF00202">
    <property type="entry name" value="Aminotran_3"/>
    <property type="match status" value="1"/>
</dbReference>
<dbReference type="InterPro" id="IPR049704">
    <property type="entry name" value="Aminotrans_3_PPA_site"/>
</dbReference>
<dbReference type="InterPro" id="IPR015421">
    <property type="entry name" value="PyrdxlP-dep_Trfase_major"/>
</dbReference>
<feature type="modified residue" description="N6-(pyridoxal phosphate)lysine" evidence="5">
    <location>
        <position position="268"/>
    </location>
</feature>
<dbReference type="InterPro" id="IPR050103">
    <property type="entry name" value="Class-III_PLP-dep_AT"/>
</dbReference>
<comment type="catalytic activity">
    <reaction evidence="5">
        <text>N(2)-acetyl-L-ornithine + 2-oxoglutarate = N-acetyl-L-glutamate 5-semialdehyde + L-glutamate</text>
        <dbReference type="Rhea" id="RHEA:18049"/>
        <dbReference type="ChEBI" id="CHEBI:16810"/>
        <dbReference type="ChEBI" id="CHEBI:29123"/>
        <dbReference type="ChEBI" id="CHEBI:29985"/>
        <dbReference type="ChEBI" id="CHEBI:57805"/>
        <dbReference type="EC" id="2.6.1.11"/>
    </reaction>
</comment>
<evidence type="ECO:0000256" key="2">
    <source>
        <dbReference type="ARBA" id="ARBA00022605"/>
    </source>
</evidence>
<dbReference type="Proteomes" id="UP000309215">
    <property type="component" value="Unassembled WGS sequence"/>
</dbReference>
<keyword evidence="2 5" id="KW-0028">Amino-acid biosynthesis</keyword>
<feature type="binding site" evidence="5">
    <location>
        <position position="296"/>
    </location>
    <ligand>
        <name>N(2)-acetyl-L-ornithine</name>
        <dbReference type="ChEBI" id="CHEBI:57805"/>
    </ligand>
</feature>
<comment type="cofactor">
    <cofactor evidence="5">
        <name>pyridoxal 5'-phosphate</name>
        <dbReference type="ChEBI" id="CHEBI:597326"/>
    </cofactor>
    <text evidence="5">Binds 1 pyridoxal phosphate per subunit.</text>
</comment>
<dbReference type="OrthoDB" id="9801834at2"/>
<dbReference type="PANTHER" id="PTHR11986">
    <property type="entry name" value="AMINOTRANSFERASE CLASS III"/>
    <property type="match status" value="1"/>
</dbReference>
<evidence type="ECO:0000313" key="6">
    <source>
        <dbReference type="EMBL" id="TKD09708.1"/>
    </source>
</evidence>
<keyword evidence="5" id="KW-0963">Cytoplasm</keyword>
<comment type="similarity">
    <text evidence="5">Belongs to the class-III pyridoxal-phosphate-dependent aminotransferase family. ArgD subfamily.</text>
</comment>
<dbReference type="Gene3D" id="3.40.640.10">
    <property type="entry name" value="Type I PLP-dependent aspartate aminotransferase-like (Major domain)"/>
    <property type="match status" value="1"/>
</dbReference>
<comment type="pathway">
    <text evidence="5">Amino-acid biosynthesis; L-arginine biosynthesis; N(2)-acetyl-L-ornithine from L-glutamate: step 4/4.</text>
</comment>
<dbReference type="GO" id="GO:0003992">
    <property type="term" value="F:N2-acetyl-L-ornithine:2-oxoglutarate 5-aminotransferase activity"/>
    <property type="evidence" value="ECO:0007669"/>
    <property type="project" value="UniProtKB-UniRule"/>
</dbReference>
<dbReference type="InterPro" id="IPR015422">
    <property type="entry name" value="PyrdxlP-dep_Trfase_small"/>
</dbReference>
<dbReference type="AlphaFoldDB" id="A0A4U1JGG0"/>
<evidence type="ECO:0000313" key="7">
    <source>
        <dbReference type="Proteomes" id="UP000309215"/>
    </source>
</evidence>
<comment type="subcellular location">
    <subcellularLocation>
        <location evidence="5">Cytoplasm</location>
    </subcellularLocation>
</comment>
<dbReference type="EMBL" id="SSMQ01000009">
    <property type="protein sequence ID" value="TKD09708.1"/>
    <property type="molecule type" value="Genomic_DNA"/>
</dbReference>
<feature type="binding site" evidence="5">
    <location>
        <position position="157"/>
    </location>
    <ligand>
        <name>N(2)-acetyl-L-ornithine</name>
        <dbReference type="ChEBI" id="CHEBI:57805"/>
    </ligand>
</feature>
<dbReference type="PANTHER" id="PTHR11986:SF79">
    <property type="entry name" value="ACETYLORNITHINE AMINOTRANSFERASE, MITOCHONDRIAL"/>
    <property type="match status" value="1"/>
</dbReference>
<keyword evidence="7" id="KW-1185">Reference proteome</keyword>
<reference evidence="6 7" key="1">
    <citation type="submission" date="2019-04" db="EMBL/GenBank/DDBJ databases">
        <authorList>
            <person name="Li Y."/>
            <person name="Wang J."/>
        </authorList>
    </citation>
    <scope>NUCLEOTIDE SEQUENCE [LARGE SCALE GENOMIC DNA]</scope>
    <source>
        <strain evidence="6 7">DSM 14668</strain>
    </source>
</reference>
<dbReference type="GO" id="GO:0030170">
    <property type="term" value="F:pyridoxal phosphate binding"/>
    <property type="evidence" value="ECO:0007669"/>
    <property type="project" value="InterPro"/>
</dbReference>
<protein>
    <recommendedName>
        <fullName evidence="5">Acetylornithine aminotransferase</fullName>
        <shortName evidence="5">ACOAT</shortName>
        <ecNumber evidence="5">2.6.1.11</ecNumber>
    </recommendedName>
</protein>
<keyword evidence="3 5" id="KW-0808">Transferase</keyword>
<feature type="binding site" evidence="5">
    <location>
        <position position="154"/>
    </location>
    <ligand>
        <name>pyridoxal 5'-phosphate</name>
        <dbReference type="ChEBI" id="CHEBI:597326"/>
    </ligand>
</feature>
<organism evidence="6 7">
    <name type="scientific">Polyangium fumosum</name>
    <dbReference type="NCBI Taxonomy" id="889272"/>
    <lineage>
        <taxon>Bacteria</taxon>
        <taxon>Pseudomonadati</taxon>
        <taxon>Myxococcota</taxon>
        <taxon>Polyangia</taxon>
        <taxon>Polyangiales</taxon>
        <taxon>Polyangiaceae</taxon>
        <taxon>Polyangium</taxon>
    </lineage>
</organism>
<sequence>MTLAPAYGAESPIAELLEPEDLLPLAERRLVGNYRQAPFVLDRGKGSEVWDTEGRRYLDFCAGVAVCSLGHAHPRLVAAIAEQAARLMHVSNYFYNAENARLADELCKRSGMDRAFFCNSGAEANEAMLKLARRWFFTKGEPDRYRIIAFDNAFHGRTMGAVALTGTPKYREGFGPPLTGVTHVPYGDLDAVKAAMGPDVAALFVEPVQGEGGVIPPPKGFLPGLRSLCDEHGALLCLDEVQTGVGRTGAFLGAQHDGVEGDAVALAKGLGGGFPIGALLIKERLNGVLSPGTHGSTFGGNPLASRAARTVLAVLDEEKLIEGAVTKGQRLAEGLAALVKEHPTLCVGQRGRGLLQGLTLAQGVDTRAVLGRARAQGLLLTVAGASTLRYTPPLVVREAEIDEALTITSRALLEMKP</sequence>
<accession>A0A4U1JGG0</accession>
<dbReference type="NCBIfam" id="TIGR00707">
    <property type="entry name" value="argD"/>
    <property type="match status" value="1"/>
</dbReference>